<feature type="compositionally biased region" description="Basic and acidic residues" evidence="1">
    <location>
        <begin position="96"/>
        <end position="107"/>
    </location>
</feature>
<dbReference type="AlphaFoldDB" id="A0AAV7VV70"/>
<name>A0AAV7VV70_PLEWA</name>
<feature type="compositionally biased region" description="Polar residues" evidence="1">
    <location>
        <begin position="108"/>
        <end position="117"/>
    </location>
</feature>
<evidence type="ECO:0000313" key="2">
    <source>
        <dbReference type="EMBL" id="KAJ1205387.1"/>
    </source>
</evidence>
<evidence type="ECO:0000256" key="1">
    <source>
        <dbReference type="SAM" id="MobiDB-lite"/>
    </source>
</evidence>
<dbReference type="EMBL" id="JANPWB010000002">
    <property type="protein sequence ID" value="KAJ1205387.1"/>
    <property type="molecule type" value="Genomic_DNA"/>
</dbReference>
<organism evidence="2 3">
    <name type="scientific">Pleurodeles waltl</name>
    <name type="common">Iberian ribbed newt</name>
    <dbReference type="NCBI Taxonomy" id="8319"/>
    <lineage>
        <taxon>Eukaryota</taxon>
        <taxon>Metazoa</taxon>
        <taxon>Chordata</taxon>
        <taxon>Craniata</taxon>
        <taxon>Vertebrata</taxon>
        <taxon>Euteleostomi</taxon>
        <taxon>Amphibia</taxon>
        <taxon>Batrachia</taxon>
        <taxon>Caudata</taxon>
        <taxon>Salamandroidea</taxon>
        <taxon>Salamandridae</taxon>
        <taxon>Pleurodelinae</taxon>
        <taxon>Pleurodeles</taxon>
    </lineage>
</organism>
<reference evidence="2" key="1">
    <citation type="journal article" date="2022" name="bioRxiv">
        <title>Sequencing and chromosome-scale assembly of the giantPleurodeles waltlgenome.</title>
        <authorList>
            <person name="Brown T."/>
            <person name="Elewa A."/>
            <person name="Iarovenko S."/>
            <person name="Subramanian E."/>
            <person name="Araus A.J."/>
            <person name="Petzold A."/>
            <person name="Susuki M."/>
            <person name="Suzuki K.-i.T."/>
            <person name="Hayashi T."/>
            <person name="Toyoda A."/>
            <person name="Oliveira C."/>
            <person name="Osipova E."/>
            <person name="Leigh N.D."/>
            <person name="Simon A."/>
            <person name="Yun M.H."/>
        </authorList>
    </citation>
    <scope>NUCLEOTIDE SEQUENCE</scope>
    <source>
        <strain evidence="2">20211129_DDA</strain>
        <tissue evidence="2">Liver</tissue>
    </source>
</reference>
<dbReference type="Proteomes" id="UP001066276">
    <property type="component" value="Chromosome 1_2"/>
</dbReference>
<gene>
    <name evidence="2" type="ORF">NDU88_000822</name>
</gene>
<proteinExistence type="predicted"/>
<keyword evidence="3" id="KW-1185">Reference proteome</keyword>
<protein>
    <submittedName>
        <fullName evidence="2">Uncharacterized protein</fullName>
    </submittedName>
</protein>
<accession>A0AAV7VV70</accession>
<feature type="region of interest" description="Disordered" evidence="1">
    <location>
        <begin position="11"/>
        <end position="39"/>
    </location>
</feature>
<sequence>MCRIRCAKIQKKERGAEVPPQRQRSKHPTPTFPAMSQAGPEQVLWSTRPASEIYSKEACSRHSTLCPRQRLQRLGTIWCRTANTFQEGGAAAAGSGKDHPALHHPGQESRTGSTTIRVTPYPPPTKYSPTPGCRKKTNTARLQRGGQGTLQRRTASPVKEGGCRQREADPGAAPSSFKSRGPALSPAATRLVPPPNKGLTFPGPWQEGKRGPAAAKWAGDTPAPHSEQGRTSAATGIHPGFFETAGTTPHVTHRHHDYGVAGILRHLERNAFPTNVQAKITLGRGARPAELGKWKQDSPRF</sequence>
<evidence type="ECO:0000313" key="3">
    <source>
        <dbReference type="Proteomes" id="UP001066276"/>
    </source>
</evidence>
<comment type="caution">
    <text evidence="2">The sequence shown here is derived from an EMBL/GenBank/DDBJ whole genome shotgun (WGS) entry which is preliminary data.</text>
</comment>
<feature type="region of interest" description="Disordered" evidence="1">
    <location>
        <begin position="89"/>
        <end position="231"/>
    </location>
</feature>